<evidence type="ECO:0000313" key="2">
    <source>
        <dbReference type="EMBL" id="OAT14944.1"/>
    </source>
</evidence>
<name>A0A1B7HH45_9ENTR</name>
<protein>
    <recommendedName>
        <fullName evidence="1">DUF1214 domain-containing protein</fullName>
    </recommendedName>
</protein>
<dbReference type="Proteomes" id="UP000078286">
    <property type="component" value="Unassembled WGS sequence"/>
</dbReference>
<organism evidence="2 3">
    <name type="scientific">Buttiauxella noackiae ATCC 51607</name>
    <dbReference type="NCBI Taxonomy" id="1354255"/>
    <lineage>
        <taxon>Bacteria</taxon>
        <taxon>Pseudomonadati</taxon>
        <taxon>Pseudomonadota</taxon>
        <taxon>Gammaproteobacteria</taxon>
        <taxon>Enterobacterales</taxon>
        <taxon>Enterobacteriaceae</taxon>
        <taxon>Buttiauxella</taxon>
    </lineage>
</organism>
<sequence length="153" mass="16869">MIDGVKRGLEDAPNVAASTLTSTSEDRNGWSYVRGLDSFGYNYPLPALVSGPYLGGQGEKEAIYPIRYNDSENQPLTGANDYIIKLPSEPPVNAFWSITMYDAKTKMLVNNELNRYKVGTDTEGLVKGPDGSITVSLSHKKTYRPERKLVTCT</sequence>
<dbReference type="PATRIC" id="fig|1354255.3.peg.4238"/>
<feature type="domain" description="DUF1214" evidence="1">
    <location>
        <begin position="61"/>
        <end position="142"/>
    </location>
</feature>
<accession>A0A1B7HH45</accession>
<proteinExistence type="predicted"/>
<dbReference type="InterPro" id="IPR010621">
    <property type="entry name" value="DUF1214"/>
</dbReference>
<gene>
    <name evidence="2" type="ORF">M979_4119</name>
</gene>
<dbReference type="PANTHER" id="PTHR36509:SF2">
    <property type="entry name" value="BLL3101 PROTEIN"/>
    <property type="match status" value="1"/>
</dbReference>
<evidence type="ECO:0000313" key="3">
    <source>
        <dbReference type="Proteomes" id="UP000078286"/>
    </source>
</evidence>
<dbReference type="EMBL" id="LXEO01000066">
    <property type="protein sequence ID" value="OAT14944.1"/>
    <property type="molecule type" value="Genomic_DNA"/>
</dbReference>
<dbReference type="InterPro" id="IPR037049">
    <property type="entry name" value="DUF1214_C_sf"/>
</dbReference>
<evidence type="ECO:0000259" key="1">
    <source>
        <dbReference type="Pfam" id="PF06742"/>
    </source>
</evidence>
<comment type="caution">
    <text evidence="2">The sequence shown here is derived from an EMBL/GenBank/DDBJ whole genome shotgun (WGS) entry which is preliminary data.</text>
</comment>
<reference evidence="2 3" key="1">
    <citation type="submission" date="2016-04" db="EMBL/GenBank/DDBJ databases">
        <title>ATOL: Assembling a taxonomically balanced genome-scale reconstruction of the evolutionary history of the Enterobacteriaceae.</title>
        <authorList>
            <person name="Plunkett G.III."/>
            <person name="Neeno-Eckwall E.C."/>
            <person name="Glasner J.D."/>
            <person name="Perna N.T."/>
        </authorList>
    </citation>
    <scope>NUCLEOTIDE SEQUENCE [LARGE SCALE GENOMIC DNA]</scope>
    <source>
        <strain evidence="2 3">ATCC 51607</strain>
    </source>
</reference>
<dbReference type="RefSeq" id="WP_243839633.1">
    <property type="nucleotide sequence ID" value="NZ_LXEO01000066.1"/>
</dbReference>
<dbReference type="SUPFAM" id="SSF160935">
    <property type="entry name" value="VPA0735-like"/>
    <property type="match status" value="1"/>
</dbReference>
<keyword evidence="3" id="KW-1185">Reference proteome</keyword>
<dbReference type="Gene3D" id="2.60.120.600">
    <property type="entry name" value="Domain of unknown function DUF1214, C-terminal domain"/>
    <property type="match status" value="1"/>
</dbReference>
<dbReference type="PANTHER" id="PTHR36509">
    <property type="entry name" value="BLL3101 PROTEIN"/>
    <property type="match status" value="1"/>
</dbReference>
<dbReference type="Pfam" id="PF06742">
    <property type="entry name" value="DUF1214"/>
    <property type="match status" value="1"/>
</dbReference>
<dbReference type="AlphaFoldDB" id="A0A1B7HH45"/>